<protein>
    <submittedName>
        <fullName evidence="4">BAH domain-containing protein</fullName>
    </submittedName>
</protein>
<proteinExistence type="predicted"/>
<reference evidence="1 3" key="2">
    <citation type="submission" date="2018-11" db="EMBL/GenBank/DDBJ databases">
        <authorList>
            <consortium name="Pathogen Informatics"/>
        </authorList>
    </citation>
    <scope>NUCLEOTIDE SEQUENCE [LARGE SCALE GENOMIC DNA]</scope>
</reference>
<reference evidence="4" key="1">
    <citation type="submission" date="2017-02" db="UniProtKB">
        <authorList>
            <consortium name="WormBaseParasite"/>
        </authorList>
    </citation>
    <scope>IDENTIFICATION</scope>
</reference>
<dbReference type="Proteomes" id="UP000274756">
    <property type="component" value="Unassembled WGS sequence"/>
</dbReference>
<name>A0A0N4UQR5_DRAME</name>
<dbReference type="OrthoDB" id="5822351at2759"/>
<sequence length="109" mass="12505">MILYRDDCNSVKERHVGLSCVFARIASVNPFRIEDSVGSLVLGSVEDGIYEVDDYCYFLLETSSRPLHCKRVTVVPAEIEPVAMFQLNQFRSIQCLKSISYFIWIHLIV</sequence>
<accession>A0A0N4UQR5</accession>
<keyword evidence="3" id="KW-1185">Reference proteome</keyword>
<dbReference type="EMBL" id="UYYG01000199">
    <property type="protein sequence ID" value="VDN53867.1"/>
    <property type="molecule type" value="Genomic_DNA"/>
</dbReference>
<evidence type="ECO:0000313" key="1">
    <source>
        <dbReference type="EMBL" id="VDN53867.1"/>
    </source>
</evidence>
<dbReference type="Proteomes" id="UP000038040">
    <property type="component" value="Unplaced"/>
</dbReference>
<evidence type="ECO:0000313" key="4">
    <source>
        <dbReference type="WBParaSite" id="DME_0001037001-mRNA-1"/>
    </source>
</evidence>
<evidence type="ECO:0000313" key="2">
    <source>
        <dbReference type="Proteomes" id="UP000038040"/>
    </source>
</evidence>
<organism evidence="2 4">
    <name type="scientific">Dracunculus medinensis</name>
    <name type="common">Guinea worm</name>
    <dbReference type="NCBI Taxonomy" id="318479"/>
    <lineage>
        <taxon>Eukaryota</taxon>
        <taxon>Metazoa</taxon>
        <taxon>Ecdysozoa</taxon>
        <taxon>Nematoda</taxon>
        <taxon>Chromadorea</taxon>
        <taxon>Rhabditida</taxon>
        <taxon>Spirurina</taxon>
        <taxon>Dracunculoidea</taxon>
        <taxon>Dracunculidae</taxon>
        <taxon>Dracunculus</taxon>
    </lineage>
</organism>
<dbReference type="STRING" id="318479.A0A0N4UQR5"/>
<dbReference type="AlphaFoldDB" id="A0A0N4UQR5"/>
<evidence type="ECO:0000313" key="3">
    <source>
        <dbReference type="Proteomes" id="UP000274756"/>
    </source>
</evidence>
<dbReference type="WBParaSite" id="DME_0001037001-mRNA-1">
    <property type="protein sequence ID" value="DME_0001037001-mRNA-1"/>
    <property type="gene ID" value="DME_0001037001"/>
</dbReference>
<gene>
    <name evidence="1" type="ORF">DME_LOCUS3840</name>
</gene>